<protein>
    <recommendedName>
        <fullName evidence="4">Ava_C0101 and related proteins</fullName>
    </recommendedName>
</protein>
<evidence type="ECO:0008006" key="4">
    <source>
        <dbReference type="Google" id="ProtNLM"/>
    </source>
</evidence>
<evidence type="ECO:0000313" key="3">
    <source>
        <dbReference type="Proteomes" id="UP000255082"/>
    </source>
</evidence>
<feature type="region of interest" description="Disordered" evidence="1">
    <location>
        <begin position="1"/>
        <end position="38"/>
    </location>
</feature>
<sequence>MTGRYGPSRGDGGLSPQSVTRIDIDNEGTTDMPGTNSTAWPRLRVAEWADTRETLHMWMQVVGKVRLAHAPLLNHWWQVTLVVSPRGLMTPAIPYGDRLFDIEFDFLADRLVIRADTGDMRSVALEPKSVAQFYAETMRALDELGLHTRIQGRPNEVDPSIPFAEDTRHASYDPESARAFWRQLVHANRALDEFRSGYIGKSSPVHFFWGAMDLAYTRFSGRTAPEHGGGAPHCADWVMVEGYSRELSSCGFWPGGGEEGAFYAYAYPEPEGYRERQLQVPGAGYDAALGEFVLPYETVRTAEDPNAVVAAFLRETYAAAAELGRWDRAELECDPHRWSEKRAAAPWALR</sequence>
<name>A0A378X0D1_9NOCA</name>
<evidence type="ECO:0000256" key="1">
    <source>
        <dbReference type="SAM" id="MobiDB-lite"/>
    </source>
</evidence>
<reference evidence="2 3" key="1">
    <citation type="submission" date="2018-06" db="EMBL/GenBank/DDBJ databases">
        <authorList>
            <consortium name="Pathogen Informatics"/>
            <person name="Doyle S."/>
        </authorList>
    </citation>
    <scope>NUCLEOTIDE SEQUENCE [LARGE SCALE GENOMIC DNA]</scope>
    <source>
        <strain evidence="2 3">NCTC13184</strain>
    </source>
</reference>
<gene>
    <name evidence="2" type="ORF">NCTC13184_04659</name>
</gene>
<dbReference type="Pfam" id="PF19459">
    <property type="entry name" value="DUF5996"/>
    <property type="match status" value="1"/>
</dbReference>
<dbReference type="InterPro" id="IPR046038">
    <property type="entry name" value="DUF5996"/>
</dbReference>
<proteinExistence type="predicted"/>
<evidence type="ECO:0000313" key="2">
    <source>
        <dbReference type="EMBL" id="SUA46134.1"/>
    </source>
</evidence>
<accession>A0A378X0D1</accession>
<dbReference type="Proteomes" id="UP000255082">
    <property type="component" value="Unassembled WGS sequence"/>
</dbReference>
<dbReference type="EMBL" id="UGRU01000001">
    <property type="protein sequence ID" value="SUA46134.1"/>
    <property type="molecule type" value="Genomic_DNA"/>
</dbReference>
<feature type="compositionally biased region" description="Polar residues" evidence="1">
    <location>
        <begin position="27"/>
        <end position="38"/>
    </location>
</feature>
<dbReference type="AlphaFoldDB" id="A0A378X0D1"/>
<organism evidence="2 3">
    <name type="scientific">Nocardia africana</name>
    <dbReference type="NCBI Taxonomy" id="134964"/>
    <lineage>
        <taxon>Bacteria</taxon>
        <taxon>Bacillati</taxon>
        <taxon>Actinomycetota</taxon>
        <taxon>Actinomycetes</taxon>
        <taxon>Mycobacteriales</taxon>
        <taxon>Nocardiaceae</taxon>
        <taxon>Nocardia</taxon>
    </lineage>
</organism>